<name>A0A0F9AMG0_9ZZZZ</name>
<reference evidence="2" key="1">
    <citation type="journal article" date="2015" name="Nature">
        <title>Complex archaea that bridge the gap between prokaryotes and eukaryotes.</title>
        <authorList>
            <person name="Spang A."/>
            <person name="Saw J.H."/>
            <person name="Jorgensen S.L."/>
            <person name="Zaremba-Niedzwiedzka K."/>
            <person name="Martijn J."/>
            <person name="Lind A.E."/>
            <person name="van Eijk R."/>
            <person name="Schleper C."/>
            <person name="Guy L."/>
            <person name="Ettema T.J."/>
        </authorList>
    </citation>
    <scope>NUCLEOTIDE SEQUENCE</scope>
</reference>
<evidence type="ECO:0000256" key="1">
    <source>
        <dbReference type="SAM" id="MobiDB-lite"/>
    </source>
</evidence>
<comment type="caution">
    <text evidence="2">The sequence shown here is derived from an EMBL/GenBank/DDBJ whole genome shotgun (WGS) entry which is preliminary data.</text>
</comment>
<dbReference type="AlphaFoldDB" id="A0A0F9AMG0"/>
<dbReference type="EMBL" id="LAZR01042008">
    <property type="protein sequence ID" value="KKL10575.1"/>
    <property type="molecule type" value="Genomic_DNA"/>
</dbReference>
<feature type="region of interest" description="Disordered" evidence="1">
    <location>
        <begin position="86"/>
        <end position="105"/>
    </location>
</feature>
<proteinExistence type="predicted"/>
<feature type="region of interest" description="Disordered" evidence="1">
    <location>
        <begin position="1"/>
        <end position="23"/>
    </location>
</feature>
<feature type="compositionally biased region" description="Acidic residues" evidence="1">
    <location>
        <begin position="93"/>
        <end position="105"/>
    </location>
</feature>
<accession>A0A0F9AMG0</accession>
<sequence>IMNPENLVPHQFKPGDPRINRKGRHLGKSIRQLGREVAESKNRALIEKMYEKALKGDVKAAEWITKYLQDSGNTVTIERFSVEIAPPQGEAAEVTEGEDDEADKA</sequence>
<evidence type="ECO:0000313" key="2">
    <source>
        <dbReference type="EMBL" id="KKL10575.1"/>
    </source>
</evidence>
<gene>
    <name evidence="2" type="ORF">LCGC14_2554460</name>
</gene>
<organism evidence="2">
    <name type="scientific">marine sediment metagenome</name>
    <dbReference type="NCBI Taxonomy" id="412755"/>
    <lineage>
        <taxon>unclassified sequences</taxon>
        <taxon>metagenomes</taxon>
        <taxon>ecological metagenomes</taxon>
    </lineage>
</organism>
<protein>
    <submittedName>
        <fullName evidence="2">Uncharacterized protein</fullName>
    </submittedName>
</protein>
<feature type="non-terminal residue" evidence="2">
    <location>
        <position position="1"/>
    </location>
</feature>